<dbReference type="PRINTS" id="PR00385">
    <property type="entry name" value="P450"/>
</dbReference>
<dbReference type="GO" id="GO:0016705">
    <property type="term" value="F:oxidoreductase activity, acting on paired donors, with incorporation or reduction of molecular oxygen"/>
    <property type="evidence" value="ECO:0007669"/>
    <property type="project" value="InterPro"/>
</dbReference>
<dbReference type="OrthoDB" id="446280at2"/>
<evidence type="ECO:0000256" key="4">
    <source>
        <dbReference type="ARBA" id="ARBA00022723"/>
    </source>
</evidence>
<dbReference type="EMBL" id="RSCL01000023">
    <property type="protein sequence ID" value="RUT00524.1"/>
    <property type="molecule type" value="Genomic_DNA"/>
</dbReference>
<feature type="binding site" description="axial binding residue" evidence="8">
    <location>
        <position position="394"/>
    </location>
    <ligand>
        <name>heme</name>
        <dbReference type="ChEBI" id="CHEBI:30413"/>
    </ligand>
    <ligandPart>
        <name>Fe</name>
        <dbReference type="ChEBI" id="CHEBI:18248"/>
    </ligandPart>
</feature>
<dbReference type="GO" id="GO:0004497">
    <property type="term" value="F:monooxygenase activity"/>
    <property type="evidence" value="ECO:0007669"/>
    <property type="project" value="UniProtKB-KW"/>
</dbReference>
<evidence type="ECO:0000256" key="6">
    <source>
        <dbReference type="ARBA" id="ARBA00023004"/>
    </source>
</evidence>
<evidence type="ECO:0000256" key="1">
    <source>
        <dbReference type="ARBA" id="ARBA00001971"/>
    </source>
</evidence>
<dbReference type="Proteomes" id="UP000271624">
    <property type="component" value="Unassembled WGS sequence"/>
</dbReference>
<keyword evidence="11" id="KW-1185">Reference proteome</keyword>
<dbReference type="PROSITE" id="PS00086">
    <property type="entry name" value="CYTOCHROME_P450"/>
    <property type="match status" value="1"/>
</dbReference>
<dbReference type="GO" id="GO:0016125">
    <property type="term" value="P:sterol metabolic process"/>
    <property type="evidence" value="ECO:0007669"/>
    <property type="project" value="TreeGrafter"/>
</dbReference>
<reference evidence="10" key="1">
    <citation type="submission" date="2018-12" db="EMBL/GenBank/DDBJ databases">
        <authorList>
            <person name="Will S."/>
            <person name="Neumann-Schaal M."/>
            <person name="Henke P."/>
        </authorList>
    </citation>
    <scope>NUCLEOTIDE SEQUENCE</scope>
    <source>
        <strain evidence="10">PCC 7102</strain>
    </source>
</reference>
<comment type="caution">
    <text evidence="10">The sequence shown here is derived from an EMBL/GenBank/DDBJ whole genome shotgun (WGS) entry which is preliminary data.</text>
</comment>
<keyword evidence="6 8" id="KW-0408">Iron</keyword>
<reference evidence="10" key="2">
    <citation type="journal article" date="2019" name="Genome Biol. Evol.">
        <title>Day and night: Metabolic profiles and evolutionary relationships of six axenic non-marine cyanobacteria.</title>
        <authorList>
            <person name="Will S.E."/>
            <person name="Henke P."/>
            <person name="Boedeker C."/>
            <person name="Huang S."/>
            <person name="Brinkmann H."/>
            <person name="Rohde M."/>
            <person name="Jarek M."/>
            <person name="Friedl T."/>
            <person name="Seufert S."/>
            <person name="Schumacher M."/>
            <person name="Overmann J."/>
            <person name="Neumann-Schaal M."/>
            <person name="Petersen J."/>
        </authorList>
    </citation>
    <scope>NUCLEOTIDE SEQUENCE [LARGE SCALE GENOMIC DNA]</scope>
    <source>
        <strain evidence="10">PCC 7102</strain>
    </source>
</reference>
<dbReference type="SUPFAM" id="SSF48264">
    <property type="entry name" value="Cytochrome P450"/>
    <property type="match status" value="1"/>
</dbReference>
<keyword evidence="5 9" id="KW-0560">Oxidoreductase</keyword>
<dbReference type="Pfam" id="PF00067">
    <property type="entry name" value="p450"/>
    <property type="match status" value="1"/>
</dbReference>
<dbReference type="InterPro" id="IPR002403">
    <property type="entry name" value="Cyt_P450_E_grp-IV"/>
</dbReference>
<evidence type="ECO:0000256" key="3">
    <source>
        <dbReference type="ARBA" id="ARBA00022617"/>
    </source>
</evidence>
<comment type="cofactor">
    <cofactor evidence="1 8">
        <name>heme</name>
        <dbReference type="ChEBI" id="CHEBI:30413"/>
    </cofactor>
</comment>
<dbReference type="AlphaFoldDB" id="A0A3S1C5B7"/>
<dbReference type="GO" id="GO:0020037">
    <property type="term" value="F:heme binding"/>
    <property type="evidence" value="ECO:0007669"/>
    <property type="project" value="InterPro"/>
</dbReference>
<dbReference type="GO" id="GO:0005506">
    <property type="term" value="F:iron ion binding"/>
    <property type="evidence" value="ECO:0007669"/>
    <property type="project" value="InterPro"/>
</dbReference>
<evidence type="ECO:0000313" key="10">
    <source>
        <dbReference type="EMBL" id="RUT00524.1"/>
    </source>
</evidence>
<keyword evidence="4 8" id="KW-0479">Metal-binding</keyword>
<comment type="similarity">
    <text evidence="2 9">Belongs to the cytochrome P450 family.</text>
</comment>
<dbReference type="InterPro" id="IPR036396">
    <property type="entry name" value="Cyt_P450_sf"/>
</dbReference>
<organism evidence="10 11">
    <name type="scientific">Dulcicalothrix desertica PCC 7102</name>
    <dbReference type="NCBI Taxonomy" id="232991"/>
    <lineage>
        <taxon>Bacteria</taxon>
        <taxon>Bacillati</taxon>
        <taxon>Cyanobacteriota</taxon>
        <taxon>Cyanophyceae</taxon>
        <taxon>Nostocales</taxon>
        <taxon>Calotrichaceae</taxon>
        <taxon>Dulcicalothrix</taxon>
    </lineage>
</organism>
<dbReference type="InterPro" id="IPR017972">
    <property type="entry name" value="Cyt_P450_CS"/>
</dbReference>
<dbReference type="PANTHER" id="PTHR24286">
    <property type="entry name" value="CYTOCHROME P450 26"/>
    <property type="match status" value="1"/>
</dbReference>
<proteinExistence type="inferred from homology"/>
<keyword evidence="3 8" id="KW-0349">Heme</keyword>
<evidence type="ECO:0000313" key="11">
    <source>
        <dbReference type="Proteomes" id="UP000271624"/>
    </source>
</evidence>
<name>A0A3S1C5B7_9CYAN</name>
<dbReference type="InterPro" id="IPR001128">
    <property type="entry name" value="Cyt_P450"/>
</dbReference>
<evidence type="ECO:0000256" key="2">
    <source>
        <dbReference type="ARBA" id="ARBA00010617"/>
    </source>
</evidence>
<dbReference type="PANTHER" id="PTHR24286:SF24">
    <property type="entry name" value="LANOSTEROL 14-ALPHA DEMETHYLASE"/>
    <property type="match status" value="1"/>
</dbReference>
<gene>
    <name evidence="10" type="ORF">DSM106972_072950</name>
</gene>
<evidence type="ECO:0000256" key="5">
    <source>
        <dbReference type="ARBA" id="ARBA00023002"/>
    </source>
</evidence>
<protein>
    <submittedName>
        <fullName evidence="10">Cytochrome P450</fullName>
    </submittedName>
</protein>
<evidence type="ECO:0000256" key="8">
    <source>
        <dbReference type="PIRSR" id="PIRSR602403-1"/>
    </source>
</evidence>
<dbReference type="RefSeq" id="WP_127085405.1">
    <property type="nucleotide sequence ID" value="NZ_RSCL01000023.1"/>
</dbReference>
<dbReference type="Gene3D" id="1.10.630.10">
    <property type="entry name" value="Cytochrome P450"/>
    <property type="match status" value="1"/>
</dbReference>
<sequence length="446" mass="50984">MTIQKITELKGASSLPGNFGLPLLGDAFGLFAGEELFYWKKLRRYGNMFKTSVLGKKYAFLIGPEANSLVFKEQADCLSSRLGWWFLEPIFGNGLLMQDGAEHAAARRLMYPAFHSKTVTTYFDVINSTVQEYIKDWGTRGVIPLASDFRKLTLIVASRLFLGTQTIEEVEKTCNWFTQLVAGKLAIVRWDNPFTLYGRSQNARRKLHEYLLQTINTRRNGSKEYSDVLALLMNAVGEDGVRLSDSEIIEQTLLLLVAGHETTANLISWVLFELGSHPEWINKLRQELTQVAGNELKVEHLKQLTQMTNVLKEIERLYPPLYGIPRGVLKDIEYKGFHIPAGWVVVVSPMLTHRMEFIYSNPDSFDPDRFAFPREEDKKYPFALAGFGHGPHSCLGFQFAQMEMKIILSQLLYQYDWSVTPEYEKITPVLAPSKFLNKLRAHIKLR</sequence>
<evidence type="ECO:0000256" key="9">
    <source>
        <dbReference type="RuleBase" id="RU000461"/>
    </source>
</evidence>
<keyword evidence="7 9" id="KW-0503">Monooxygenase</keyword>
<dbReference type="PRINTS" id="PR00465">
    <property type="entry name" value="EP450IV"/>
</dbReference>
<evidence type="ECO:0000256" key="7">
    <source>
        <dbReference type="ARBA" id="ARBA00023033"/>
    </source>
</evidence>
<accession>A0A3S1C5B7</accession>